<name>A0AAD9WSC8_9ROSI</name>
<organism evidence="2 3">
    <name type="scientific">Dipteronia dyeriana</name>
    <dbReference type="NCBI Taxonomy" id="168575"/>
    <lineage>
        <taxon>Eukaryota</taxon>
        <taxon>Viridiplantae</taxon>
        <taxon>Streptophyta</taxon>
        <taxon>Embryophyta</taxon>
        <taxon>Tracheophyta</taxon>
        <taxon>Spermatophyta</taxon>
        <taxon>Magnoliopsida</taxon>
        <taxon>eudicotyledons</taxon>
        <taxon>Gunneridae</taxon>
        <taxon>Pentapetalae</taxon>
        <taxon>rosids</taxon>
        <taxon>malvids</taxon>
        <taxon>Sapindales</taxon>
        <taxon>Sapindaceae</taxon>
        <taxon>Hippocastanoideae</taxon>
        <taxon>Acereae</taxon>
        <taxon>Dipteronia</taxon>
    </lineage>
</organism>
<proteinExistence type="predicted"/>
<comment type="caution">
    <text evidence="2">The sequence shown here is derived from an EMBL/GenBank/DDBJ whole genome shotgun (WGS) entry which is preliminary data.</text>
</comment>
<dbReference type="EMBL" id="JANJYI010000008">
    <property type="protein sequence ID" value="KAK2640665.1"/>
    <property type="molecule type" value="Genomic_DNA"/>
</dbReference>
<evidence type="ECO:0000313" key="3">
    <source>
        <dbReference type="Proteomes" id="UP001280121"/>
    </source>
</evidence>
<evidence type="ECO:0000256" key="1">
    <source>
        <dbReference type="SAM" id="MobiDB-lite"/>
    </source>
</evidence>
<dbReference type="Proteomes" id="UP001280121">
    <property type="component" value="Unassembled WGS sequence"/>
</dbReference>
<reference evidence="2" key="1">
    <citation type="journal article" date="2023" name="Plant J.">
        <title>Genome sequences and population genomics provide insights into the demographic history, inbreeding, and mutation load of two 'living fossil' tree species of Dipteronia.</title>
        <authorList>
            <person name="Feng Y."/>
            <person name="Comes H.P."/>
            <person name="Chen J."/>
            <person name="Zhu S."/>
            <person name="Lu R."/>
            <person name="Zhang X."/>
            <person name="Li P."/>
            <person name="Qiu J."/>
            <person name="Olsen K.M."/>
            <person name="Qiu Y."/>
        </authorList>
    </citation>
    <scope>NUCLEOTIDE SEQUENCE</scope>
    <source>
        <strain evidence="2">KIB01</strain>
    </source>
</reference>
<sequence length="181" mass="20385">MKSLKTNFSECYNLFNKGALSGFAWNPVTKIWSDEPEVWENLLEKLVDLFAKDRATGAGAETTKEKRKGWENGSGDDYETIEGIDQILSQNEVTLESVAHMDDDMDTMVSPGTTSQIPTQTAQLKCKKRKTLNAEHNPDEMIKSIHSLAKAIKEGNSMFEKSQPQVYSEQDLWNDLQAMGF</sequence>
<dbReference type="AlphaFoldDB" id="A0AAD9WSC8"/>
<accession>A0AAD9WSC8</accession>
<evidence type="ECO:0000313" key="2">
    <source>
        <dbReference type="EMBL" id="KAK2640665.1"/>
    </source>
</evidence>
<dbReference type="PANTHER" id="PTHR46929">
    <property type="entry name" value="EXPRESSED PROTEIN"/>
    <property type="match status" value="1"/>
</dbReference>
<gene>
    <name evidence="2" type="ORF">Ddye_028460</name>
</gene>
<keyword evidence="3" id="KW-1185">Reference proteome</keyword>
<feature type="region of interest" description="Disordered" evidence="1">
    <location>
        <begin position="57"/>
        <end position="76"/>
    </location>
</feature>
<dbReference type="PANTHER" id="PTHR46929:SF4">
    <property type="entry name" value="MYB_SANT-LIKE DOMAIN-CONTAINING PROTEIN"/>
    <property type="match status" value="1"/>
</dbReference>
<evidence type="ECO:0008006" key="4">
    <source>
        <dbReference type="Google" id="ProtNLM"/>
    </source>
</evidence>
<protein>
    <recommendedName>
        <fullName evidence="4">Myb/SANT-like domain-containing protein</fullName>
    </recommendedName>
</protein>